<evidence type="ECO:0000256" key="5">
    <source>
        <dbReference type="ARBA" id="ARBA00023136"/>
    </source>
</evidence>
<keyword evidence="2" id="KW-1003">Cell membrane</keyword>
<feature type="transmembrane region" description="Helical" evidence="7">
    <location>
        <begin position="67"/>
        <end position="93"/>
    </location>
</feature>
<dbReference type="Pfam" id="PF02687">
    <property type="entry name" value="FtsX"/>
    <property type="match status" value="1"/>
</dbReference>
<dbReference type="EMBL" id="MHQV01000042">
    <property type="protein sequence ID" value="OHA10067.1"/>
    <property type="molecule type" value="Genomic_DNA"/>
</dbReference>
<gene>
    <name evidence="9" type="ORF">A3H71_01450</name>
</gene>
<dbReference type="GO" id="GO:0022857">
    <property type="term" value="F:transmembrane transporter activity"/>
    <property type="evidence" value="ECO:0007669"/>
    <property type="project" value="TreeGrafter"/>
</dbReference>
<comment type="caution">
    <text evidence="9">The sequence shown here is derived from an EMBL/GenBank/DDBJ whole genome shotgun (WGS) entry which is preliminary data.</text>
</comment>
<comment type="similarity">
    <text evidence="6">Belongs to the ABC-4 integral membrane protein family.</text>
</comment>
<evidence type="ECO:0000256" key="6">
    <source>
        <dbReference type="ARBA" id="ARBA00038076"/>
    </source>
</evidence>
<dbReference type="STRING" id="1802283.A3H71_01450"/>
<sequence length="200" mass="21642">MQKYVVGTDYYNRIIGRASSESAMPMAVANIKSTLRIAHNIDDPSKDDFFVDTETDVANRFGSVASILTALLISVATISLVVGGVGIMNTMLVSVSERTREIGLRKALGAKNRAIMIQFLLEAVMLTLAGGIIGIAFGILMTYFISVALNQLLATEWNFVVSLWAIFIGVTVSCLVGLIFGIYPARQAENKSPLGALRYE</sequence>
<reference evidence="9 10" key="1">
    <citation type="journal article" date="2016" name="Nat. Commun.">
        <title>Thousands of microbial genomes shed light on interconnected biogeochemical processes in an aquifer system.</title>
        <authorList>
            <person name="Anantharaman K."/>
            <person name="Brown C.T."/>
            <person name="Hug L.A."/>
            <person name="Sharon I."/>
            <person name="Castelle C.J."/>
            <person name="Probst A.J."/>
            <person name="Thomas B.C."/>
            <person name="Singh A."/>
            <person name="Wilkins M.J."/>
            <person name="Karaoz U."/>
            <person name="Brodie E.L."/>
            <person name="Williams K.H."/>
            <person name="Hubbard S.S."/>
            <person name="Banfield J.F."/>
        </authorList>
    </citation>
    <scope>NUCLEOTIDE SEQUENCE [LARGE SCALE GENOMIC DNA]</scope>
</reference>
<protein>
    <recommendedName>
        <fullName evidence="8">ABC3 transporter permease C-terminal domain-containing protein</fullName>
    </recommendedName>
</protein>
<keyword evidence="3 7" id="KW-0812">Transmembrane</keyword>
<evidence type="ECO:0000313" key="9">
    <source>
        <dbReference type="EMBL" id="OHA10067.1"/>
    </source>
</evidence>
<organism evidence="9 10">
    <name type="scientific">Candidatus Sungbacteria bacterium RIFCSPLOWO2_02_FULL_48_13b</name>
    <dbReference type="NCBI Taxonomy" id="1802283"/>
    <lineage>
        <taxon>Bacteria</taxon>
        <taxon>Candidatus Sungiibacteriota</taxon>
    </lineage>
</organism>
<feature type="transmembrane region" description="Helical" evidence="7">
    <location>
        <begin position="157"/>
        <end position="183"/>
    </location>
</feature>
<evidence type="ECO:0000259" key="8">
    <source>
        <dbReference type="Pfam" id="PF02687"/>
    </source>
</evidence>
<evidence type="ECO:0000256" key="4">
    <source>
        <dbReference type="ARBA" id="ARBA00022989"/>
    </source>
</evidence>
<dbReference type="GO" id="GO:0005886">
    <property type="term" value="C:plasma membrane"/>
    <property type="evidence" value="ECO:0007669"/>
    <property type="project" value="UniProtKB-SubCell"/>
</dbReference>
<evidence type="ECO:0000256" key="2">
    <source>
        <dbReference type="ARBA" id="ARBA00022475"/>
    </source>
</evidence>
<feature type="domain" description="ABC3 transporter permease C-terminal" evidence="8">
    <location>
        <begin position="74"/>
        <end position="193"/>
    </location>
</feature>
<dbReference type="Proteomes" id="UP000179052">
    <property type="component" value="Unassembled WGS sequence"/>
</dbReference>
<dbReference type="InterPro" id="IPR050250">
    <property type="entry name" value="Macrolide_Exporter_MacB"/>
</dbReference>
<evidence type="ECO:0000313" key="10">
    <source>
        <dbReference type="Proteomes" id="UP000179052"/>
    </source>
</evidence>
<dbReference type="PANTHER" id="PTHR30572">
    <property type="entry name" value="MEMBRANE COMPONENT OF TRANSPORTER-RELATED"/>
    <property type="match status" value="1"/>
</dbReference>
<comment type="subcellular location">
    <subcellularLocation>
        <location evidence="1">Cell membrane</location>
        <topology evidence="1">Multi-pass membrane protein</topology>
    </subcellularLocation>
</comment>
<dbReference type="InterPro" id="IPR003838">
    <property type="entry name" value="ABC3_permease_C"/>
</dbReference>
<evidence type="ECO:0000256" key="3">
    <source>
        <dbReference type="ARBA" id="ARBA00022692"/>
    </source>
</evidence>
<evidence type="ECO:0000256" key="1">
    <source>
        <dbReference type="ARBA" id="ARBA00004651"/>
    </source>
</evidence>
<dbReference type="AlphaFoldDB" id="A0A1G2LEM5"/>
<keyword evidence="4 7" id="KW-1133">Transmembrane helix</keyword>
<keyword evidence="5 7" id="KW-0472">Membrane</keyword>
<proteinExistence type="inferred from homology"/>
<feature type="transmembrane region" description="Helical" evidence="7">
    <location>
        <begin position="114"/>
        <end position="145"/>
    </location>
</feature>
<name>A0A1G2LEM5_9BACT</name>
<dbReference type="PANTHER" id="PTHR30572:SF4">
    <property type="entry name" value="ABC TRANSPORTER PERMEASE YTRF"/>
    <property type="match status" value="1"/>
</dbReference>
<accession>A0A1G2LEM5</accession>
<evidence type="ECO:0000256" key="7">
    <source>
        <dbReference type="SAM" id="Phobius"/>
    </source>
</evidence>